<dbReference type="WBParaSite" id="TREG1_130290.5">
    <property type="protein sequence ID" value="TREG1_130290.5"/>
    <property type="gene ID" value="TREG1_130290"/>
</dbReference>
<organism evidence="1 2">
    <name type="scientific">Trichobilharzia regenti</name>
    <name type="common">Nasal bird schistosome</name>
    <dbReference type="NCBI Taxonomy" id="157069"/>
    <lineage>
        <taxon>Eukaryota</taxon>
        <taxon>Metazoa</taxon>
        <taxon>Spiralia</taxon>
        <taxon>Lophotrochozoa</taxon>
        <taxon>Platyhelminthes</taxon>
        <taxon>Trematoda</taxon>
        <taxon>Digenea</taxon>
        <taxon>Strigeidida</taxon>
        <taxon>Schistosomatoidea</taxon>
        <taxon>Schistosomatidae</taxon>
        <taxon>Trichobilharzia</taxon>
    </lineage>
</organism>
<reference evidence="1" key="1">
    <citation type="submission" date="2022-06" db="EMBL/GenBank/DDBJ databases">
        <authorList>
            <person name="Berger JAMES D."/>
            <person name="Berger JAMES D."/>
        </authorList>
    </citation>
    <scope>NUCLEOTIDE SEQUENCE [LARGE SCALE GENOMIC DNA]</scope>
</reference>
<proteinExistence type="predicted"/>
<dbReference type="AlphaFoldDB" id="A0AA85J4M6"/>
<name>A0AA85J4M6_TRIRE</name>
<accession>A0AA85J4M6</accession>
<sequence length="74" mass="8503">MASFAESFSSNLNFLDFASKMNDLQYEIIVQEVVQSELRQTVSSQPIYERFGGNIFLPASRTKLLMACEGRYRK</sequence>
<evidence type="ECO:0000313" key="2">
    <source>
        <dbReference type="WBParaSite" id="TREG1_130290.5"/>
    </source>
</evidence>
<protein>
    <submittedName>
        <fullName evidence="2">Uncharacterized protein</fullName>
    </submittedName>
</protein>
<dbReference type="Proteomes" id="UP000050795">
    <property type="component" value="Unassembled WGS sequence"/>
</dbReference>
<reference evidence="2" key="2">
    <citation type="submission" date="2023-11" db="UniProtKB">
        <authorList>
            <consortium name="WormBaseParasite"/>
        </authorList>
    </citation>
    <scope>IDENTIFICATION</scope>
</reference>
<evidence type="ECO:0000313" key="1">
    <source>
        <dbReference type="Proteomes" id="UP000050795"/>
    </source>
</evidence>
<keyword evidence="1" id="KW-1185">Reference proteome</keyword>